<evidence type="ECO:0000256" key="2">
    <source>
        <dbReference type="SAM" id="MobiDB-lite"/>
    </source>
</evidence>
<evidence type="ECO:0000256" key="1">
    <source>
        <dbReference type="SAM" id="Coils"/>
    </source>
</evidence>
<comment type="caution">
    <text evidence="3">The sequence shown here is derived from an EMBL/GenBank/DDBJ whole genome shotgun (WGS) entry which is preliminary data.</text>
</comment>
<keyword evidence="4" id="KW-1185">Reference proteome</keyword>
<evidence type="ECO:0000313" key="3">
    <source>
        <dbReference type="EMBL" id="GFT66775.1"/>
    </source>
</evidence>
<evidence type="ECO:0000313" key="4">
    <source>
        <dbReference type="Proteomes" id="UP000887013"/>
    </source>
</evidence>
<dbReference type="EMBL" id="BMAW01115597">
    <property type="protein sequence ID" value="GFT66775.1"/>
    <property type="molecule type" value="Genomic_DNA"/>
</dbReference>
<gene>
    <name evidence="3" type="ORF">NPIL_456681</name>
</gene>
<dbReference type="Proteomes" id="UP000887013">
    <property type="component" value="Unassembled WGS sequence"/>
</dbReference>
<organism evidence="3 4">
    <name type="scientific">Nephila pilipes</name>
    <name type="common">Giant wood spider</name>
    <name type="synonym">Nephila maculata</name>
    <dbReference type="NCBI Taxonomy" id="299642"/>
    <lineage>
        <taxon>Eukaryota</taxon>
        <taxon>Metazoa</taxon>
        <taxon>Ecdysozoa</taxon>
        <taxon>Arthropoda</taxon>
        <taxon>Chelicerata</taxon>
        <taxon>Arachnida</taxon>
        <taxon>Araneae</taxon>
        <taxon>Araneomorphae</taxon>
        <taxon>Entelegynae</taxon>
        <taxon>Araneoidea</taxon>
        <taxon>Nephilidae</taxon>
        <taxon>Nephila</taxon>
    </lineage>
</organism>
<reference evidence="3" key="1">
    <citation type="submission" date="2020-08" db="EMBL/GenBank/DDBJ databases">
        <title>Multicomponent nature underlies the extraordinary mechanical properties of spider dragline silk.</title>
        <authorList>
            <person name="Kono N."/>
            <person name="Nakamura H."/>
            <person name="Mori M."/>
            <person name="Yoshida Y."/>
            <person name="Ohtoshi R."/>
            <person name="Malay A.D."/>
            <person name="Moran D.A.P."/>
            <person name="Tomita M."/>
            <person name="Numata K."/>
            <person name="Arakawa K."/>
        </authorList>
    </citation>
    <scope>NUCLEOTIDE SEQUENCE</scope>
</reference>
<name>A0A8X6PEU6_NEPPI</name>
<feature type="region of interest" description="Disordered" evidence="2">
    <location>
        <begin position="55"/>
        <end position="74"/>
    </location>
</feature>
<protein>
    <submittedName>
        <fullName evidence="3">Uncharacterized protein</fullName>
    </submittedName>
</protein>
<keyword evidence="1" id="KW-0175">Coiled coil</keyword>
<feature type="coiled-coil region" evidence="1">
    <location>
        <begin position="4"/>
        <end position="52"/>
    </location>
</feature>
<proteinExistence type="predicted"/>
<sequence>MRHRAALILQMEEANSIQNNLKNEMEQVHPLKISLTSEIEQLKNEIRAEILNTTKSNQSESLDDGFTTKNRRKRIKSKDITQHYAFNLKSTEKKKHL</sequence>
<dbReference type="AlphaFoldDB" id="A0A8X6PEU6"/>
<accession>A0A8X6PEU6</accession>